<dbReference type="STRING" id="6689.A0A3R7QBC4"/>
<keyword evidence="3" id="KW-1185">Reference proteome</keyword>
<comment type="caution">
    <text evidence="2">The sequence shown here is derived from an EMBL/GenBank/DDBJ whole genome shotgun (WGS) entry which is preliminary data.</text>
</comment>
<dbReference type="AlphaFoldDB" id="A0A3R7QBC4"/>
<dbReference type="Proteomes" id="UP000283509">
    <property type="component" value="Unassembled WGS sequence"/>
</dbReference>
<evidence type="ECO:0000313" key="2">
    <source>
        <dbReference type="EMBL" id="ROT62444.1"/>
    </source>
</evidence>
<dbReference type="EMBL" id="QCYY01003680">
    <property type="protein sequence ID" value="ROT62444.1"/>
    <property type="molecule type" value="Genomic_DNA"/>
</dbReference>
<proteinExistence type="predicted"/>
<evidence type="ECO:0000313" key="3">
    <source>
        <dbReference type="Proteomes" id="UP000283509"/>
    </source>
</evidence>
<protein>
    <submittedName>
        <fullName evidence="2">Uncharacterized protein</fullName>
    </submittedName>
</protein>
<organism evidence="2 3">
    <name type="scientific">Penaeus vannamei</name>
    <name type="common">Whiteleg shrimp</name>
    <name type="synonym">Litopenaeus vannamei</name>
    <dbReference type="NCBI Taxonomy" id="6689"/>
    <lineage>
        <taxon>Eukaryota</taxon>
        <taxon>Metazoa</taxon>
        <taxon>Ecdysozoa</taxon>
        <taxon>Arthropoda</taxon>
        <taxon>Crustacea</taxon>
        <taxon>Multicrustacea</taxon>
        <taxon>Malacostraca</taxon>
        <taxon>Eumalacostraca</taxon>
        <taxon>Eucarida</taxon>
        <taxon>Decapoda</taxon>
        <taxon>Dendrobranchiata</taxon>
        <taxon>Penaeoidea</taxon>
        <taxon>Penaeidae</taxon>
        <taxon>Penaeus</taxon>
    </lineage>
</organism>
<accession>A0A3R7QBC4</accession>
<feature type="region of interest" description="Disordered" evidence="1">
    <location>
        <begin position="517"/>
        <end position="536"/>
    </location>
</feature>
<feature type="region of interest" description="Disordered" evidence="1">
    <location>
        <begin position="462"/>
        <end position="509"/>
    </location>
</feature>
<name>A0A3R7QBC4_PENVA</name>
<feature type="region of interest" description="Disordered" evidence="1">
    <location>
        <begin position="358"/>
        <end position="387"/>
    </location>
</feature>
<evidence type="ECO:0000256" key="1">
    <source>
        <dbReference type="SAM" id="MobiDB-lite"/>
    </source>
</evidence>
<gene>
    <name evidence="2" type="ORF">C7M84_019716</name>
</gene>
<reference evidence="2 3" key="1">
    <citation type="submission" date="2018-04" db="EMBL/GenBank/DDBJ databases">
        <authorList>
            <person name="Zhang X."/>
            <person name="Yuan J."/>
            <person name="Li F."/>
            <person name="Xiang J."/>
        </authorList>
    </citation>
    <scope>NUCLEOTIDE SEQUENCE [LARGE SCALE GENOMIC DNA]</scope>
    <source>
        <tissue evidence="2">Muscle</tissue>
    </source>
</reference>
<feature type="compositionally biased region" description="Pro residues" evidence="1">
    <location>
        <begin position="462"/>
        <end position="498"/>
    </location>
</feature>
<reference evidence="2 3" key="2">
    <citation type="submission" date="2019-01" db="EMBL/GenBank/DDBJ databases">
        <title>The decoding of complex shrimp genome reveals the adaptation for benthos swimmer, frequently molting mechanism and breeding impact on genome.</title>
        <authorList>
            <person name="Sun Y."/>
            <person name="Gao Y."/>
            <person name="Yu Y."/>
        </authorList>
    </citation>
    <scope>NUCLEOTIDE SEQUENCE [LARGE SCALE GENOMIC DNA]</scope>
    <source>
        <tissue evidence="2">Muscle</tissue>
    </source>
</reference>
<sequence length="554" mass="59743">MIFLTREFPLATSIDFVINCTWTSFGPNAWSGEQLGKEAKGKEALSSNGVWPDAFRCASKEVLVVLNLVSVVSDRLAIDGRGDPETAETDQINANTPILSEGARVTGALSVKRDGNIWPGTNDKAKCETVSVHLLISPRRRFNNTGRAMFRSPALLTPTLPSHSFPPSLTPSFPSLHSSPPLSLPPRPYPPFLRPPFYLSASLSKLLFFPHSLPSPLPPPSPPNPDTLLLSLFPLLPSFSPSLSLLLSFLFLFLSRLSSFPVFLPSFILSLSRPCPSSLFLSLLCPLPPSSSPSPFTPPFSPLHSQSRSAPFFCLPKHRFNPSSLPPPSPCRYPFPSHSFPSPFYPFSLSTPPSPHPSNSLPFASSPPPPLSLSLSLSQPHPTPSPFEALPMSPTPLISLFFLFSLSPSPSDPSPSPLSQALPLPFLLPFHPLSIPHPHLLSLPPSPFEPLPCPLPPPTLFLRPPPLLPSNPSPSPPSPTPTNPSFSPPPPPPPPGHPGPGIMTGATCPEAISILMKSEKPGEVPRQTRWTERLPVLEPREASLARDGRGLLDG</sequence>